<dbReference type="EMBL" id="CAJOBJ010334233">
    <property type="protein sequence ID" value="CAF5186784.1"/>
    <property type="molecule type" value="Genomic_DNA"/>
</dbReference>
<name>A0A8S3HQM2_9BILA</name>
<feature type="non-terminal residue" evidence="2">
    <location>
        <position position="1"/>
    </location>
</feature>
<dbReference type="Proteomes" id="UP000681967">
    <property type="component" value="Unassembled WGS sequence"/>
</dbReference>
<comment type="caution">
    <text evidence="2">The sequence shown here is derived from an EMBL/GenBank/DDBJ whole genome shotgun (WGS) entry which is preliminary data.</text>
</comment>
<feature type="non-terminal residue" evidence="2">
    <location>
        <position position="279"/>
    </location>
</feature>
<accession>A0A8S3HQM2</accession>
<dbReference type="GO" id="GO:0035082">
    <property type="term" value="P:axoneme assembly"/>
    <property type="evidence" value="ECO:0007669"/>
    <property type="project" value="InterPro"/>
</dbReference>
<organism evidence="2 3">
    <name type="scientific">Rotaria magnacalcarata</name>
    <dbReference type="NCBI Taxonomy" id="392030"/>
    <lineage>
        <taxon>Eukaryota</taxon>
        <taxon>Metazoa</taxon>
        <taxon>Spiralia</taxon>
        <taxon>Gnathifera</taxon>
        <taxon>Rotifera</taxon>
        <taxon>Eurotatoria</taxon>
        <taxon>Bdelloidea</taxon>
        <taxon>Philodinida</taxon>
        <taxon>Philodinidae</taxon>
        <taxon>Rotaria</taxon>
    </lineage>
</organism>
<evidence type="ECO:0000313" key="3">
    <source>
        <dbReference type="Proteomes" id="UP000681720"/>
    </source>
</evidence>
<proteinExistence type="predicted"/>
<gene>
    <name evidence="1" type="ORF">BYL167_LOCUS62837</name>
    <name evidence="2" type="ORF">GIL414_LOCUS71402</name>
</gene>
<sequence>AKYLDDTSIYASRINLALERLHLRSELYKTPENIDDRVATIIEQAGKATNGNKNKQRALLTEACLLLAQDAFQVVLDSENPNAIGKMRANPTAQLKGFADHYEKCIQSTTQYERLMSETNQDKRLKLWADLTMIARRQEIWDICRSAARFCLLYDNEERRSLFNENSQSSKSNVFQRDLVRLVAEIHFIAGEADIEFIRERRIELFDSPVRPLMPTVPAAQRAQVQQESDNDWKYYCQWLQQLSSRACAHFATGSVLGQLLNESWLICRAGEYIWNYTR</sequence>
<evidence type="ECO:0000313" key="1">
    <source>
        <dbReference type="EMBL" id="CAF5088552.1"/>
    </source>
</evidence>
<dbReference type="PANTHER" id="PTHR15977:SF15">
    <property type="entry name" value="CILIA- AND FLAGELLA-ASSOCIATED PROTEIN 46"/>
    <property type="match status" value="1"/>
</dbReference>
<dbReference type="AlphaFoldDB" id="A0A8S3HQM2"/>
<dbReference type="InterPro" id="IPR039586">
    <property type="entry name" value="CFAP46"/>
</dbReference>
<reference evidence="2" key="1">
    <citation type="submission" date="2021-02" db="EMBL/GenBank/DDBJ databases">
        <authorList>
            <person name="Nowell W R."/>
        </authorList>
    </citation>
    <scope>NUCLEOTIDE SEQUENCE</scope>
</reference>
<dbReference type="GO" id="GO:0060294">
    <property type="term" value="P:cilium movement involved in cell motility"/>
    <property type="evidence" value="ECO:0007669"/>
    <property type="project" value="InterPro"/>
</dbReference>
<dbReference type="PANTHER" id="PTHR15977">
    <property type="entry name" value="CILIA- AND FLAGELLA-ASSOCIATED PROTEIN 46"/>
    <property type="match status" value="1"/>
</dbReference>
<dbReference type="EMBL" id="CAJOBH010235409">
    <property type="protein sequence ID" value="CAF5088552.1"/>
    <property type="molecule type" value="Genomic_DNA"/>
</dbReference>
<protein>
    <submittedName>
        <fullName evidence="2">Uncharacterized protein</fullName>
    </submittedName>
</protein>
<dbReference type="Proteomes" id="UP000681720">
    <property type="component" value="Unassembled WGS sequence"/>
</dbReference>
<evidence type="ECO:0000313" key="2">
    <source>
        <dbReference type="EMBL" id="CAF5186784.1"/>
    </source>
</evidence>